<reference evidence="4" key="1">
    <citation type="journal article" date="2020" name="Stud. Mycol.">
        <title>101 Dothideomycetes genomes: a test case for predicting lifestyles and emergence of pathogens.</title>
        <authorList>
            <person name="Haridas S."/>
            <person name="Albert R."/>
            <person name="Binder M."/>
            <person name="Bloem J."/>
            <person name="Labutti K."/>
            <person name="Salamov A."/>
            <person name="Andreopoulos B."/>
            <person name="Baker S."/>
            <person name="Barry K."/>
            <person name="Bills G."/>
            <person name="Bluhm B."/>
            <person name="Cannon C."/>
            <person name="Castanera R."/>
            <person name="Culley D."/>
            <person name="Daum C."/>
            <person name="Ezra D."/>
            <person name="Gonzalez J."/>
            <person name="Henrissat B."/>
            <person name="Kuo A."/>
            <person name="Liang C."/>
            <person name="Lipzen A."/>
            <person name="Lutzoni F."/>
            <person name="Magnuson J."/>
            <person name="Mondo S."/>
            <person name="Nolan M."/>
            <person name="Ohm R."/>
            <person name="Pangilinan J."/>
            <person name="Park H.-J."/>
            <person name="Ramirez L."/>
            <person name="Alfaro M."/>
            <person name="Sun H."/>
            <person name="Tritt A."/>
            <person name="Yoshinaga Y."/>
            <person name="Zwiers L.-H."/>
            <person name="Turgeon B."/>
            <person name="Goodwin S."/>
            <person name="Spatafora J."/>
            <person name="Crous P."/>
            <person name="Grigoriev I."/>
        </authorList>
    </citation>
    <scope>NUCLEOTIDE SEQUENCE</scope>
    <source>
        <strain evidence="4">CBS 101060</strain>
    </source>
</reference>
<dbReference type="PANTHER" id="PTHR43618">
    <property type="entry name" value="7-ALPHA-HYDROXYSTEROID DEHYDROGENASE"/>
    <property type="match status" value="1"/>
</dbReference>
<keyword evidence="3" id="KW-0560">Oxidoreductase</keyword>
<organism evidence="4 5">
    <name type="scientific">Patellaria atrata CBS 101060</name>
    <dbReference type="NCBI Taxonomy" id="1346257"/>
    <lineage>
        <taxon>Eukaryota</taxon>
        <taxon>Fungi</taxon>
        <taxon>Dikarya</taxon>
        <taxon>Ascomycota</taxon>
        <taxon>Pezizomycotina</taxon>
        <taxon>Dothideomycetes</taxon>
        <taxon>Dothideomycetes incertae sedis</taxon>
        <taxon>Patellariales</taxon>
        <taxon>Patellariaceae</taxon>
        <taxon>Patellaria</taxon>
    </lineage>
</organism>
<dbReference type="PANTHER" id="PTHR43618:SF2">
    <property type="entry name" value="CHAIN DEHYDROGENASE, PUTATIVE (AFU_ORTHOLOGUE AFUA_6G06930)-RELATED"/>
    <property type="match status" value="1"/>
</dbReference>
<dbReference type="PRINTS" id="PR00081">
    <property type="entry name" value="GDHRDH"/>
</dbReference>
<evidence type="ECO:0000256" key="1">
    <source>
        <dbReference type="ARBA" id="ARBA00006484"/>
    </source>
</evidence>
<dbReference type="GO" id="GO:0016491">
    <property type="term" value="F:oxidoreductase activity"/>
    <property type="evidence" value="ECO:0007669"/>
    <property type="project" value="UniProtKB-KW"/>
</dbReference>
<evidence type="ECO:0000313" key="5">
    <source>
        <dbReference type="Proteomes" id="UP000799429"/>
    </source>
</evidence>
<dbReference type="InterPro" id="IPR052178">
    <property type="entry name" value="Sec_Metab_Biosynth_SDR"/>
</dbReference>
<evidence type="ECO:0000256" key="3">
    <source>
        <dbReference type="ARBA" id="ARBA00023002"/>
    </source>
</evidence>
<dbReference type="InterPro" id="IPR002347">
    <property type="entry name" value="SDR_fam"/>
</dbReference>
<keyword evidence="2" id="KW-0521">NADP</keyword>
<dbReference type="OrthoDB" id="37659at2759"/>
<keyword evidence="5" id="KW-1185">Reference proteome</keyword>
<comment type="caution">
    <text evidence="4">The sequence shown here is derived from an EMBL/GenBank/DDBJ whole genome shotgun (WGS) entry which is preliminary data.</text>
</comment>
<sequence length="255" mass="27339">MPYELKGRNVLVTAGSRGLGAAIALKFAREGANVAINYYSRVDAAEDVARKIKAECEGVKTVVIQGDCGVMADCRKCVQETIRAFGGIDIIIGNAGWTRFSNFTDLDALSDDEWDKCWNTNVKGQLALLREALPTLNQNPDGGAMIVTSSIAGVSAKGSSMAYSVTKAAQIQLMKCLARAAAPKVRVNAVLPGLLLTEWGMRYSEERVNALKAEALLQHETFIDDCADAYIMLAKNTSMTATKIQVDAGICIGNP</sequence>
<evidence type="ECO:0000256" key="2">
    <source>
        <dbReference type="ARBA" id="ARBA00022857"/>
    </source>
</evidence>
<dbReference type="FunFam" id="3.40.50.720:FF:000084">
    <property type="entry name" value="Short-chain dehydrogenase reductase"/>
    <property type="match status" value="1"/>
</dbReference>
<gene>
    <name evidence="4" type="ORF">M501DRAFT_1001536</name>
</gene>
<dbReference type="CDD" id="cd05233">
    <property type="entry name" value="SDR_c"/>
    <property type="match status" value="1"/>
</dbReference>
<dbReference type="InterPro" id="IPR036291">
    <property type="entry name" value="NAD(P)-bd_dom_sf"/>
</dbReference>
<dbReference type="Gene3D" id="3.40.50.720">
    <property type="entry name" value="NAD(P)-binding Rossmann-like Domain"/>
    <property type="match status" value="1"/>
</dbReference>
<dbReference type="PRINTS" id="PR00080">
    <property type="entry name" value="SDRFAMILY"/>
</dbReference>
<proteinExistence type="inferred from homology"/>
<dbReference type="Proteomes" id="UP000799429">
    <property type="component" value="Unassembled WGS sequence"/>
</dbReference>
<evidence type="ECO:0000313" key="4">
    <source>
        <dbReference type="EMBL" id="KAF2840560.1"/>
    </source>
</evidence>
<dbReference type="Pfam" id="PF13561">
    <property type="entry name" value="adh_short_C2"/>
    <property type="match status" value="1"/>
</dbReference>
<accession>A0A9P4SEZ6</accession>
<dbReference type="AlphaFoldDB" id="A0A9P4SEZ6"/>
<protein>
    <submittedName>
        <fullName evidence="4">NAD(P)-binding protein</fullName>
    </submittedName>
</protein>
<name>A0A9P4SEZ6_9PEZI</name>
<dbReference type="SUPFAM" id="SSF51735">
    <property type="entry name" value="NAD(P)-binding Rossmann-fold domains"/>
    <property type="match status" value="1"/>
</dbReference>
<comment type="similarity">
    <text evidence="1">Belongs to the short-chain dehydrogenases/reductases (SDR) family.</text>
</comment>
<dbReference type="EMBL" id="MU006092">
    <property type="protein sequence ID" value="KAF2840560.1"/>
    <property type="molecule type" value="Genomic_DNA"/>
</dbReference>